<dbReference type="InterPro" id="IPR005311">
    <property type="entry name" value="PBP_dimer"/>
</dbReference>
<protein>
    <submittedName>
        <fullName evidence="7">Peptidoglycan synthetase FtsI</fullName>
    </submittedName>
</protein>
<dbReference type="Gene3D" id="3.90.1310.10">
    <property type="entry name" value="Penicillin-binding protein 2a (Domain 2)"/>
    <property type="match status" value="1"/>
</dbReference>
<dbReference type="Gene3D" id="3.40.710.10">
    <property type="entry name" value="DD-peptidase/beta-lactamase superfamily"/>
    <property type="match status" value="1"/>
</dbReference>
<keyword evidence="2" id="KW-0378">Hydrolase</keyword>
<dbReference type="PANTHER" id="PTHR30627:SF1">
    <property type="entry name" value="PEPTIDOGLYCAN D,D-TRANSPEPTIDASE FTSI"/>
    <property type="match status" value="1"/>
</dbReference>
<dbReference type="SUPFAM" id="SSF56601">
    <property type="entry name" value="beta-lactamase/transpeptidase-like"/>
    <property type="match status" value="1"/>
</dbReference>
<evidence type="ECO:0000256" key="2">
    <source>
        <dbReference type="ARBA" id="ARBA00022645"/>
    </source>
</evidence>
<gene>
    <name evidence="7" type="ORF">SAMN06265182_0199</name>
</gene>
<dbReference type="EMBL" id="OBEI01000001">
    <property type="protein sequence ID" value="SNZ02741.1"/>
    <property type="molecule type" value="Genomic_DNA"/>
</dbReference>
<dbReference type="GO" id="GO:0071555">
    <property type="term" value="P:cell wall organization"/>
    <property type="evidence" value="ECO:0007669"/>
    <property type="project" value="TreeGrafter"/>
</dbReference>
<comment type="subcellular location">
    <subcellularLocation>
        <location evidence="1">Membrane</location>
    </subcellularLocation>
</comment>
<evidence type="ECO:0000259" key="5">
    <source>
        <dbReference type="Pfam" id="PF00905"/>
    </source>
</evidence>
<dbReference type="Proteomes" id="UP000219036">
    <property type="component" value="Unassembled WGS sequence"/>
</dbReference>
<dbReference type="Pfam" id="PF03717">
    <property type="entry name" value="PBP_dimer"/>
    <property type="match status" value="1"/>
</dbReference>
<dbReference type="SUPFAM" id="SSF56519">
    <property type="entry name" value="Penicillin binding protein dimerisation domain"/>
    <property type="match status" value="1"/>
</dbReference>
<feature type="domain" description="Penicillin-binding protein dimerisation" evidence="6">
    <location>
        <begin position="52"/>
        <end position="197"/>
    </location>
</feature>
<feature type="transmembrane region" description="Helical" evidence="4">
    <location>
        <begin position="6"/>
        <end position="26"/>
    </location>
</feature>
<keyword evidence="3 4" id="KW-0472">Membrane</keyword>
<keyword evidence="2" id="KW-0121">Carboxypeptidase</keyword>
<evidence type="ECO:0000256" key="4">
    <source>
        <dbReference type="SAM" id="Phobius"/>
    </source>
</evidence>
<dbReference type="AlphaFoldDB" id="A0A285N4U6"/>
<keyword evidence="2" id="KW-0645">Protease</keyword>
<dbReference type="InterPro" id="IPR012338">
    <property type="entry name" value="Beta-lactam/transpept-like"/>
</dbReference>
<dbReference type="RefSeq" id="WP_096999400.1">
    <property type="nucleotide sequence ID" value="NZ_OBEI01000001.1"/>
</dbReference>
<dbReference type="PANTHER" id="PTHR30627">
    <property type="entry name" value="PEPTIDOGLYCAN D,D-TRANSPEPTIDASE"/>
    <property type="match status" value="1"/>
</dbReference>
<dbReference type="Pfam" id="PF00905">
    <property type="entry name" value="Transpeptidase"/>
    <property type="match status" value="1"/>
</dbReference>
<evidence type="ECO:0000313" key="7">
    <source>
        <dbReference type="EMBL" id="SNZ02741.1"/>
    </source>
</evidence>
<dbReference type="GO" id="GO:0008658">
    <property type="term" value="F:penicillin binding"/>
    <property type="evidence" value="ECO:0007669"/>
    <property type="project" value="InterPro"/>
</dbReference>
<keyword evidence="8" id="KW-1185">Reference proteome</keyword>
<feature type="domain" description="Penicillin-binding protein transpeptidase" evidence="5">
    <location>
        <begin position="242"/>
        <end position="547"/>
    </location>
</feature>
<dbReference type="InterPro" id="IPR001460">
    <property type="entry name" value="PCN-bd_Tpept"/>
</dbReference>
<dbReference type="GO" id="GO:0004180">
    <property type="term" value="F:carboxypeptidase activity"/>
    <property type="evidence" value="ECO:0007669"/>
    <property type="project" value="UniProtKB-KW"/>
</dbReference>
<dbReference type="GO" id="GO:0005886">
    <property type="term" value="C:plasma membrane"/>
    <property type="evidence" value="ECO:0007669"/>
    <property type="project" value="TreeGrafter"/>
</dbReference>
<dbReference type="OrthoDB" id="9770103at2"/>
<evidence type="ECO:0000313" key="8">
    <source>
        <dbReference type="Proteomes" id="UP000219036"/>
    </source>
</evidence>
<name>A0A285N4U6_9AQUI</name>
<accession>A0A285N4U6</accession>
<dbReference type="Gene3D" id="3.30.450.330">
    <property type="match status" value="1"/>
</dbReference>
<dbReference type="InterPro" id="IPR036138">
    <property type="entry name" value="PBP_dimer_sf"/>
</dbReference>
<keyword evidence="4" id="KW-0812">Transmembrane</keyword>
<sequence length="573" mass="65480">MVKNRVYFLSFLVVLGFLAVIIRLFYFQILNRDEYLSYIKKQYYTKEKIVLPRGTFYDSNGKILGISIPTIDLFVIPRYIKDRNRLAKELSYIIKQPYSKILKKLNSNRHYVVIARGVDKSLKKRLLKLRRDLQEWNLGLIESSKRYYPLNQIAGSTLGFVSRTTGKGMEGLELKFNKKLGGGTGSILLMKDALGNPFTIEKDQKGTKSYDIKLTIDSNIQFIAEDVLREFVKERKPKEALILIVDPNNGNIIANATYPNYNPNKYWKYKSHRNISFHSAYEPGSLAKPFVLAEAIDEGKVSFTKEYYCEEGKIVVDGIKIRDHKKFKYLKADEIIIYSSNAGAIKIALSLDYDKFYKKLYQLGFGDSTKTFPGEASGLLRKDKRPVEVAYASIGQNWTATPIQIAMAYSAIANGGYLLKPNFVKEMIDRETGETIKPEKIVLRKVLSEKSVKILRKVLEDVVEIGTAKKGKSEFFTIAGKTGTAQKYDPKIKALSNEKFYTWFAGYFPAENPKFTVVIFANEPKKIRKWEFIGGGTVSAPVLRKLVDRIMFYYKQKPDKNGGRNGNKNSQRD</sequence>
<organism evidence="7 8">
    <name type="scientific">Persephonella hydrogeniphila</name>
    <dbReference type="NCBI Taxonomy" id="198703"/>
    <lineage>
        <taxon>Bacteria</taxon>
        <taxon>Pseudomonadati</taxon>
        <taxon>Aquificota</taxon>
        <taxon>Aquificia</taxon>
        <taxon>Aquificales</taxon>
        <taxon>Hydrogenothermaceae</taxon>
        <taxon>Persephonella</taxon>
    </lineage>
</organism>
<evidence type="ECO:0000256" key="1">
    <source>
        <dbReference type="ARBA" id="ARBA00004370"/>
    </source>
</evidence>
<dbReference type="InterPro" id="IPR050515">
    <property type="entry name" value="Beta-lactam/transpept"/>
</dbReference>
<evidence type="ECO:0000259" key="6">
    <source>
        <dbReference type="Pfam" id="PF03717"/>
    </source>
</evidence>
<proteinExistence type="predicted"/>
<keyword evidence="4" id="KW-1133">Transmembrane helix</keyword>
<evidence type="ECO:0000256" key="3">
    <source>
        <dbReference type="ARBA" id="ARBA00023136"/>
    </source>
</evidence>
<reference evidence="8" key="1">
    <citation type="submission" date="2017-09" db="EMBL/GenBank/DDBJ databases">
        <authorList>
            <person name="Varghese N."/>
            <person name="Submissions S."/>
        </authorList>
    </citation>
    <scope>NUCLEOTIDE SEQUENCE [LARGE SCALE GENOMIC DNA]</scope>
    <source>
        <strain evidence="8">DSM 15103</strain>
    </source>
</reference>